<comment type="caution">
    <text evidence="1">The sequence shown here is derived from an EMBL/GenBank/DDBJ whole genome shotgun (WGS) entry which is preliminary data.</text>
</comment>
<dbReference type="AlphaFoldDB" id="A0A0V1AN89"/>
<accession>A0A0V1AN89</accession>
<protein>
    <submittedName>
        <fullName evidence="1">Uncharacterized protein</fullName>
    </submittedName>
</protein>
<keyword evidence="2" id="KW-1185">Reference proteome</keyword>
<dbReference type="EMBL" id="JYDI01001989">
    <property type="protein sequence ID" value="KRY26042.1"/>
    <property type="molecule type" value="Genomic_DNA"/>
</dbReference>
<reference evidence="1 2" key="1">
    <citation type="submission" date="2015-01" db="EMBL/GenBank/DDBJ databases">
        <title>Evolution of Trichinella species and genotypes.</title>
        <authorList>
            <person name="Korhonen P.K."/>
            <person name="Edoardo P."/>
            <person name="Giuseppe L.R."/>
            <person name="Gasser R.B."/>
        </authorList>
    </citation>
    <scope>NUCLEOTIDE SEQUENCE [LARGE SCALE GENOMIC DNA]</scope>
    <source>
        <strain evidence="1">ISS120</strain>
    </source>
</reference>
<evidence type="ECO:0000313" key="1">
    <source>
        <dbReference type="EMBL" id="KRY26042.1"/>
    </source>
</evidence>
<name>A0A0V1AN89_TRIBR</name>
<dbReference type="Proteomes" id="UP000054653">
    <property type="component" value="Unassembled WGS sequence"/>
</dbReference>
<gene>
    <name evidence="1" type="ORF">T03_4181</name>
</gene>
<organism evidence="1 2">
    <name type="scientific">Trichinella britovi</name>
    <name type="common">Parasitic roundworm</name>
    <dbReference type="NCBI Taxonomy" id="45882"/>
    <lineage>
        <taxon>Eukaryota</taxon>
        <taxon>Metazoa</taxon>
        <taxon>Ecdysozoa</taxon>
        <taxon>Nematoda</taxon>
        <taxon>Enoplea</taxon>
        <taxon>Dorylaimia</taxon>
        <taxon>Trichinellida</taxon>
        <taxon>Trichinellidae</taxon>
        <taxon>Trichinella</taxon>
    </lineage>
</organism>
<sequence>MSAHRQTSSAIRDCYTNDATQLCNARTELPRYFRP</sequence>
<evidence type="ECO:0000313" key="2">
    <source>
        <dbReference type="Proteomes" id="UP000054653"/>
    </source>
</evidence>
<proteinExistence type="predicted"/>